<dbReference type="Pfam" id="PF00233">
    <property type="entry name" value="PDEase_I"/>
    <property type="match status" value="1"/>
</dbReference>
<dbReference type="GO" id="GO:0007165">
    <property type="term" value="P:signal transduction"/>
    <property type="evidence" value="ECO:0007669"/>
    <property type="project" value="InterPro"/>
</dbReference>
<dbReference type="SUPFAM" id="SSF52540">
    <property type="entry name" value="P-loop containing nucleoside triphosphate hydrolases"/>
    <property type="match status" value="1"/>
</dbReference>
<comment type="similarity">
    <text evidence="6">Belongs to the cyclic nucleotide phosphodiesterase family.</text>
</comment>
<feature type="domain" description="Kinesin motor" evidence="9">
    <location>
        <begin position="382"/>
        <end position="746"/>
    </location>
</feature>
<evidence type="ECO:0000256" key="3">
    <source>
        <dbReference type="ARBA" id="ARBA00023054"/>
    </source>
</evidence>
<evidence type="ECO:0000256" key="8">
    <source>
        <dbReference type="SAM" id="MobiDB-lite"/>
    </source>
</evidence>
<dbReference type="SUPFAM" id="SSF49879">
    <property type="entry name" value="SMAD/FHA domain"/>
    <property type="match status" value="1"/>
</dbReference>
<dbReference type="InterPro" id="IPR027417">
    <property type="entry name" value="P-loop_NTPase"/>
</dbReference>
<evidence type="ECO:0000256" key="6">
    <source>
        <dbReference type="RuleBase" id="RU363067"/>
    </source>
</evidence>
<dbReference type="EC" id="3.1.4.-" evidence="6"/>
<dbReference type="GO" id="GO:0005874">
    <property type="term" value="C:microtubule"/>
    <property type="evidence" value="ECO:0007669"/>
    <property type="project" value="UniProtKB-KW"/>
</dbReference>
<gene>
    <name evidence="11" type="ORF">FOL47_010532</name>
</gene>
<dbReference type="PROSITE" id="PS00126">
    <property type="entry name" value="PDEASE_I_1"/>
    <property type="match status" value="1"/>
</dbReference>
<dbReference type="PANTHER" id="PTHR47117">
    <property type="entry name" value="STAR-RELATED LIPID TRANSFER PROTEIN 9"/>
    <property type="match status" value="1"/>
</dbReference>
<feature type="region of interest" description="Disordered" evidence="8">
    <location>
        <begin position="1215"/>
        <end position="1256"/>
    </location>
</feature>
<dbReference type="InterPro" id="IPR003607">
    <property type="entry name" value="HD/PDEase_dom"/>
</dbReference>
<comment type="similarity">
    <text evidence="5">Belongs to the TRAFAC class myosin-kinesin ATPase superfamily. Kinesin family.</text>
</comment>
<keyword evidence="1 5" id="KW-0547">Nucleotide-binding</keyword>
<dbReference type="GO" id="GO:0004114">
    <property type="term" value="F:3',5'-cyclic-nucleotide phosphodiesterase activity"/>
    <property type="evidence" value="ECO:0007669"/>
    <property type="project" value="InterPro"/>
</dbReference>
<dbReference type="GO" id="GO:0046872">
    <property type="term" value="F:metal ion binding"/>
    <property type="evidence" value="ECO:0007669"/>
    <property type="project" value="UniProtKB-KW"/>
</dbReference>
<feature type="compositionally biased region" description="Pro residues" evidence="8">
    <location>
        <begin position="1341"/>
        <end position="1350"/>
    </location>
</feature>
<feature type="compositionally biased region" description="Polar residues" evidence="8">
    <location>
        <begin position="1232"/>
        <end position="1241"/>
    </location>
</feature>
<dbReference type="GO" id="GO:0008017">
    <property type="term" value="F:microtubule binding"/>
    <property type="evidence" value="ECO:0007669"/>
    <property type="project" value="InterPro"/>
</dbReference>
<dbReference type="SMART" id="SM00129">
    <property type="entry name" value="KISc"/>
    <property type="match status" value="1"/>
</dbReference>
<dbReference type="InterPro" id="IPR002073">
    <property type="entry name" value="PDEase_catalytic_dom"/>
</dbReference>
<evidence type="ECO:0000256" key="7">
    <source>
        <dbReference type="SAM" id="Coils"/>
    </source>
</evidence>
<dbReference type="EMBL" id="JAAPAO010000082">
    <property type="protein sequence ID" value="KAF4673479.1"/>
    <property type="molecule type" value="Genomic_DNA"/>
</dbReference>
<keyword evidence="2 5" id="KW-0067">ATP-binding</keyword>
<feature type="compositionally biased region" description="Low complexity" evidence="8">
    <location>
        <begin position="674"/>
        <end position="689"/>
    </location>
</feature>
<dbReference type="Proteomes" id="UP000591131">
    <property type="component" value="Unassembled WGS sequence"/>
</dbReference>
<dbReference type="GO" id="GO:0003777">
    <property type="term" value="F:microtubule motor activity"/>
    <property type="evidence" value="ECO:0007669"/>
    <property type="project" value="InterPro"/>
</dbReference>
<feature type="compositionally biased region" description="Basic and acidic residues" evidence="8">
    <location>
        <begin position="1330"/>
        <end position="1339"/>
    </location>
</feature>
<dbReference type="Gene3D" id="1.10.1300.10">
    <property type="entry name" value="3'5'-cyclic nucleotide phosphodiesterase, catalytic domain"/>
    <property type="match status" value="1"/>
</dbReference>
<feature type="region of interest" description="Disordered" evidence="8">
    <location>
        <begin position="1178"/>
        <end position="1200"/>
    </location>
</feature>
<sequence length="1489" mass="165429">MTDSATATRGTSVMSRPSLSPASLPPLSTFLAPGFDIFDYADSNFSNRFDIMQVVAMTIFDDVLDSITDEPPEWKRDLRACLVRYAKAARLGYKNAPFHNPIHAADVTLALYELISEQEPGLPPLKAITAYCAALGHDLRHPGYSNWFAIFNGEGEENDSHPLETMHARETDVLLRETGVVQFIGEENMKLVEYMILGTDMQLHNMWVEKGLEYSKCSISDKLTILLHAADISNPTRTRTAMLKWSAMVLEEFGHERDLFFAAGKVPPKAIPARPDCPKAYLQIQLGFFRQLAVPIYDCFQNSSLTKALHDNVRSRWEVLATYEAELAQPSARATEIRRQPTFLRSEYPSITAADSVAGEYISWLPSRAIYGRALEARRASAPIVAVRLRSYPHYNTSEDDTARGVGGEASSVVVENDKDIRLTVERSSSTERSFTYDFAFDSSDRTDPKYAAQDTVYNNIGRTIVENCLKGFNGCLFAYGQTGSGKSYTMTGCDNAEEEGIIPRINKAIFSADARGKLQQIRVWVSYLEIYNEHLHDLLAASREAAKDLSVMEHPSLGVYVKDVTEVVVRSAEDIERMLEYGLKRRAEGATNMNAHSSRSHAVFRIKLECKHRGGPTVTSRVNLIDLAGSERQVKSGASGMRLREAGAINQSLSALGMVIKQLSDASSRRVETSGSGSSSSSSSSVPSNGVAAWIPFRSSKLTFLLKDSLVGNSKTFMIACISPASTEAEETLSTLRFASSVKKIKTVAKVNVDHKDEQIKSLQNEAALSDEQISALRSQLQYQSVGQRRGTETDALSIELEERQRLVSELKKSYDAQLAASQEIFRLREEALEDMGLSSKEINAAFGVAHDTPYMLNISEDPMLSGCLLYYLKTDEDTTIGSAESSNIVLHGLSIPQSLCIISNRGDQELIVTLAEGALEAGGRLMVLTEDEPPHALKHLDRVVFGRAHMMRIMIPKSVATRSPSMRRRSSLMRSTGVEESEYQLYKADMAEDDSSDAFKELKHYIEELRMKLSSEQLENFLSVLKSACPLVDEANDLSGELRPNRQFKFEVELIWDVFNSEAEDLIVIRLMEYTEEEGTNNDNDEAQSFKAKVLYYWGLAKFMERLQMMRDLYHRVTMGYMNKQAVKSGVYFTTPEGKIQDPWNEPSLADIQAQREFSNRLSQNRNLSRLQAAVQSVMKSQGGGGSQQQQVRRQTSVLSSITGETKIILQGPVSGATTAAQPPPPVSARNKTNPTAVSVSPVKKADPVPTAASADLRESVITKRESVDKEEINRLMEGHFNEVKRMLANALGEMRARKESEISYEELKREKDTLEMENRDLRRKLTDLEEQQRKPQEAPFPPAPAPPRTVDLRALPRPQSAPLSHRAVAIVSFGRFIDSQLGGPHTAFSKFDSHGRKQISITEFEQGLSAFASAYRIASNRDASMAPTTFGCQTPVLFGYIDCLDKGSLTLDDFLYASACGTAHGRGLPLPETPMKSLRYSVVSKT</sequence>
<feature type="binding site" evidence="5">
    <location>
        <begin position="481"/>
        <end position="488"/>
    </location>
    <ligand>
        <name>ATP</name>
        <dbReference type="ChEBI" id="CHEBI:30616"/>
    </ligand>
</feature>
<proteinExistence type="inferred from homology"/>
<dbReference type="CDD" id="cd14686">
    <property type="entry name" value="bZIP"/>
    <property type="match status" value="1"/>
</dbReference>
<name>A0A7J6MPF1_PERCH</name>
<evidence type="ECO:0000256" key="4">
    <source>
        <dbReference type="ARBA" id="ARBA00023175"/>
    </source>
</evidence>
<feature type="compositionally biased region" description="Low complexity" evidence="8">
    <location>
        <begin position="1190"/>
        <end position="1200"/>
    </location>
</feature>
<evidence type="ECO:0000259" key="9">
    <source>
        <dbReference type="PROSITE" id="PS50067"/>
    </source>
</evidence>
<comment type="caution">
    <text evidence="11">The sequence shown here is derived from an EMBL/GenBank/DDBJ whole genome shotgun (WGS) entry which is preliminary data.</text>
</comment>
<dbReference type="InterPro" id="IPR036971">
    <property type="entry name" value="PDEase_catalytic_dom_sf"/>
</dbReference>
<feature type="region of interest" description="Disordered" evidence="8">
    <location>
        <begin position="1330"/>
        <end position="1356"/>
    </location>
</feature>
<accession>A0A7J6MPF1</accession>
<dbReference type="InterPro" id="IPR036961">
    <property type="entry name" value="Kinesin_motor_dom_sf"/>
</dbReference>
<feature type="compositionally biased region" description="Polar residues" evidence="8">
    <location>
        <begin position="1"/>
        <end position="14"/>
    </location>
</feature>
<keyword evidence="6" id="KW-0378">Hydrolase</keyword>
<feature type="region of interest" description="Disordered" evidence="8">
    <location>
        <begin position="1"/>
        <end position="21"/>
    </location>
</feature>
<dbReference type="Gene3D" id="6.10.250.2520">
    <property type="match status" value="1"/>
</dbReference>
<dbReference type="GO" id="GO:0005524">
    <property type="term" value="F:ATP binding"/>
    <property type="evidence" value="ECO:0007669"/>
    <property type="project" value="UniProtKB-UniRule"/>
</dbReference>
<evidence type="ECO:0000313" key="11">
    <source>
        <dbReference type="EMBL" id="KAF4673479.1"/>
    </source>
</evidence>
<dbReference type="PRINTS" id="PR00380">
    <property type="entry name" value="KINESINHEAVY"/>
</dbReference>
<dbReference type="GO" id="GO:0007018">
    <property type="term" value="P:microtubule-based movement"/>
    <property type="evidence" value="ECO:0007669"/>
    <property type="project" value="InterPro"/>
</dbReference>
<reference evidence="11 12" key="1">
    <citation type="submission" date="2020-04" db="EMBL/GenBank/DDBJ databases">
        <title>Perkinsus chesapeaki whole genome sequence.</title>
        <authorList>
            <person name="Bogema D.R."/>
        </authorList>
    </citation>
    <scope>NUCLEOTIDE SEQUENCE [LARGE SCALE GENOMIC DNA]</scope>
    <source>
        <strain evidence="11">ATCC PRA-425</strain>
    </source>
</reference>
<dbReference type="InterPro" id="IPR001752">
    <property type="entry name" value="Kinesin_motor_dom"/>
</dbReference>
<dbReference type="OrthoDB" id="441556at2759"/>
<keyword evidence="12" id="KW-1185">Reference proteome</keyword>
<feature type="region of interest" description="Disordered" evidence="8">
    <location>
        <begin position="668"/>
        <end position="690"/>
    </location>
</feature>
<dbReference type="Pfam" id="PF00225">
    <property type="entry name" value="Kinesin"/>
    <property type="match status" value="1"/>
</dbReference>
<dbReference type="PROSITE" id="PS00411">
    <property type="entry name" value="KINESIN_MOTOR_1"/>
    <property type="match status" value="1"/>
</dbReference>
<dbReference type="InterPro" id="IPR023174">
    <property type="entry name" value="PDEase_CS"/>
</dbReference>
<feature type="coiled-coil region" evidence="7">
    <location>
        <begin position="754"/>
        <end position="781"/>
    </location>
</feature>
<protein>
    <recommendedName>
        <fullName evidence="6">Phosphodiesterase</fullName>
        <ecNumber evidence="6">3.1.4.-</ecNumber>
    </recommendedName>
</protein>
<evidence type="ECO:0000256" key="5">
    <source>
        <dbReference type="PROSITE-ProRule" id="PRU00283"/>
    </source>
</evidence>
<comment type="cofactor">
    <cofactor evidence="6">
        <name>a divalent metal cation</name>
        <dbReference type="ChEBI" id="CHEBI:60240"/>
    </cofactor>
    <text evidence="6">Binds 2 divalent metal cations per subunit. Site 1 may preferentially bind zinc ions, while site 2 has a preference for magnesium and/or manganese ions.</text>
</comment>
<dbReference type="PROSITE" id="PS51845">
    <property type="entry name" value="PDEASE_I_2"/>
    <property type="match status" value="1"/>
</dbReference>
<dbReference type="CDD" id="cd00077">
    <property type="entry name" value="HDc"/>
    <property type="match status" value="1"/>
</dbReference>
<dbReference type="SUPFAM" id="SSF109604">
    <property type="entry name" value="HD-domain/PDEase-like"/>
    <property type="match status" value="1"/>
</dbReference>
<dbReference type="InterPro" id="IPR019821">
    <property type="entry name" value="Kinesin_motor_CS"/>
</dbReference>
<dbReference type="SMART" id="SM00471">
    <property type="entry name" value="HDc"/>
    <property type="match status" value="1"/>
</dbReference>
<feature type="domain" description="PDEase" evidence="10">
    <location>
        <begin position="15"/>
        <end position="348"/>
    </location>
</feature>
<evidence type="ECO:0000313" key="12">
    <source>
        <dbReference type="Proteomes" id="UP000591131"/>
    </source>
</evidence>
<keyword evidence="6" id="KW-0479">Metal-binding</keyword>
<dbReference type="InterPro" id="IPR008984">
    <property type="entry name" value="SMAD_FHA_dom_sf"/>
</dbReference>
<evidence type="ECO:0000256" key="1">
    <source>
        <dbReference type="ARBA" id="ARBA00022741"/>
    </source>
</evidence>
<keyword evidence="3 7" id="KW-0175">Coiled coil</keyword>
<evidence type="ECO:0000259" key="10">
    <source>
        <dbReference type="PROSITE" id="PS51845"/>
    </source>
</evidence>
<organism evidence="11 12">
    <name type="scientific">Perkinsus chesapeaki</name>
    <name type="common">Clam parasite</name>
    <name type="synonym">Perkinsus andrewsi</name>
    <dbReference type="NCBI Taxonomy" id="330153"/>
    <lineage>
        <taxon>Eukaryota</taxon>
        <taxon>Sar</taxon>
        <taxon>Alveolata</taxon>
        <taxon>Perkinsozoa</taxon>
        <taxon>Perkinsea</taxon>
        <taxon>Perkinsida</taxon>
        <taxon>Perkinsidae</taxon>
        <taxon>Perkinsus</taxon>
    </lineage>
</organism>
<dbReference type="PROSITE" id="PS50067">
    <property type="entry name" value="KINESIN_MOTOR_2"/>
    <property type="match status" value="1"/>
</dbReference>
<dbReference type="Gene3D" id="3.40.850.10">
    <property type="entry name" value="Kinesin motor domain"/>
    <property type="match status" value="1"/>
</dbReference>
<dbReference type="Gene3D" id="2.60.200.20">
    <property type="match status" value="1"/>
</dbReference>
<evidence type="ECO:0000256" key="2">
    <source>
        <dbReference type="ARBA" id="ARBA00022840"/>
    </source>
</evidence>
<keyword evidence="4 5" id="KW-0505">Motor protein</keyword>